<dbReference type="CDD" id="cd19081">
    <property type="entry name" value="AKR_AKR9C1"/>
    <property type="match status" value="1"/>
</dbReference>
<dbReference type="InterPro" id="IPR023210">
    <property type="entry name" value="NADP_OxRdtase_dom"/>
</dbReference>
<keyword evidence="1" id="KW-0560">Oxidoreductase</keyword>
<sequence>MNKRNIGLSELNIAPWMLGGNVFGWTIGAEQSFHVLDAFTSAGFNSIDTADAYSTWVPGNQGGESETIIGQWFQKRKNRSGIILATKVGSTMPRSPKKILKKAYILKAVEDSLRRLQTDYIDLYQSHYDDPETPVEETLEAYWTLIKSGKVRYIGASNFSPGRLVESINTSKTLHLPGYVSLQPQYNLYDRADYEANYAKICQEQQLGVIPYYSLASGFLSGKYRDKADLDKSKRGSGIDKYLDNRGFSILQAMDEVAERHHCSLAAIALAWLMARPGITAPIASATKVEQVKQLAKAATIKLSGAELELLNNASAY</sequence>
<dbReference type="FunFam" id="3.20.20.100:FF:000004">
    <property type="entry name" value="Oxidoreductase, aldo/keto reductase"/>
    <property type="match status" value="1"/>
</dbReference>
<dbReference type="PANTHER" id="PTHR43364:SF6">
    <property type="entry name" value="OXIDOREDUCTASE-RELATED"/>
    <property type="match status" value="1"/>
</dbReference>
<evidence type="ECO:0000313" key="4">
    <source>
        <dbReference type="Proteomes" id="UP000220133"/>
    </source>
</evidence>
<evidence type="ECO:0000256" key="1">
    <source>
        <dbReference type="ARBA" id="ARBA00023002"/>
    </source>
</evidence>
<dbReference type="Pfam" id="PF00248">
    <property type="entry name" value="Aldo_ket_red"/>
    <property type="match status" value="1"/>
</dbReference>
<name>A0A291QZS6_9BACT</name>
<dbReference type="RefSeq" id="WP_098195712.1">
    <property type="nucleotide sequence ID" value="NZ_CP023777.1"/>
</dbReference>
<dbReference type="GO" id="GO:0005829">
    <property type="term" value="C:cytosol"/>
    <property type="evidence" value="ECO:0007669"/>
    <property type="project" value="UniProtKB-ARBA"/>
</dbReference>
<feature type="domain" description="NADP-dependent oxidoreductase" evidence="2">
    <location>
        <begin position="18"/>
        <end position="312"/>
    </location>
</feature>
<protein>
    <submittedName>
        <fullName evidence="3">Alcohol dehydrogenase</fullName>
    </submittedName>
</protein>
<dbReference type="SUPFAM" id="SSF51430">
    <property type="entry name" value="NAD(P)-linked oxidoreductase"/>
    <property type="match status" value="1"/>
</dbReference>
<dbReference type="InterPro" id="IPR050523">
    <property type="entry name" value="AKR_Detox_Biosynth"/>
</dbReference>
<dbReference type="EMBL" id="CP023777">
    <property type="protein sequence ID" value="ATL49344.1"/>
    <property type="molecule type" value="Genomic_DNA"/>
</dbReference>
<keyword evidence="4" id="KW-1185">Reference proteome</keyword>
<dbReference type="GO" id="GO:0016491">
    <property type="term" value="F:oxidoreductase activity"/>
    <property type="evidence" value="ECO:0007669"/>
    <property type="project" value="UniProtKB-KW"/>
</dbReference>
<dbReference type="KEGG" id="cbae:COR50_20385"/>
<dbReference type="OrthoDB" id="9773828at2"/>
<evidence type="ECO:0000313" key="3">
    <source>
        <dbReference type="EMBL" id="ATL49344.1"/>
    </source>
</evidence>
<dbReference type="PANTHER" id="PTHR43364">
    <property type="entry name" value="NADH-SPECIFIC METHYLGLYOXAL REDUCTASE-RELATED"/>
    <property type="match status" value="1"/>
</dbReference>
<dbReference type="Gene3D" id="3.20.20.100">
    <property type="entry name" value="NADP-dependent oxidoreductase domain"/>
    <property type="match status" value="1"/>
</dbReference>
<proteinExistence type="predicted"/>
<evidence type="ECO:0000259" key="2">
    <source>
        <dbReference type="Pfam" id="PF00248"/>
    </source>
</evidence>
<organism evidence="3 4">
    <name type="scientific">Chitinophaga caeni</name>
    <dbReference type="NCBI Taxonomy" id="2029983"/>
    <lineage>
        <taxon>Bacteria</taxon>
        <taxon>Pseudomonadati</taxon>
        <taxon>Bacteroidota</taxon>
        <taxon>Chitinophagia</taxon>
        <taxon>Chitinophagales</taxon>
        <taxon>Chitinophagaceae</taxon>
        <taxon>Chitinophaga</taxon>
    </lineage>
</organism>
<dbReference type="AlphaFoldDB" id="A0A291QZS6"/>
<dbReference type="Proteomes" id="UP000220133">
    <property type="component" value="Chromosome"/>
</dbReference>
<accession>A0A291QZS6</accession>
<gene>
    <name evidence="3" type="ORF">COR50_20385</name>
</gene>
<dbReference type="InterPro" id="IPR036812">
    <property type="entry name" value="NAD(P)_OxRdtase_dom_sf"/>
</dbReference>
<reference evidence="3 4" key="1">
    <citation type="submission" date="2017-10" db="EMBL/GenBank/DDBJ databases">
        <title>Paenichitinophaga pekingensis gen. nov., sp. nov., isolated from activated sludge.</title>
        <authorList>
            <person name="Jin D."/>
            <person name="Kong X."/>
            <person name="Deng Y."/>
            <person name="Bai Z."/>
        </authorList>
    </citation>
    <scope>NUCLEOTIDE SEQUENCE [LARGE SCALE GENOMIC DNA]</scope>
    <source>
        <strain evidence="3 4">13</strain>
    </source>
</reference>